<feature type="binding site" evidence="3">
    <location>
        <position position="122"/>
    </location>
    <ligand>
        <name>Cu cation</name>
        <dbReference type="ChEBI" id="CHEBI:23378"/>
    </ligand>
</feature>
<dbReference type="InterPro" id="IPR036249">
    <property type="entry name" value="Thioredoxin-like_sf"/>
</dbReference>
<protein>
    <submittedName>
        <fullName evidence="7">SCO family protein</fullName>
    </submittedName>
</protein>
<dbReference type="SUPFAM" id="SSF52833">
    <property type="entry name" value="Thioredoxin-like"/>
    <property type="match status" value="1"/>
</dbReference>
<dbReference type="InterPro" id="IPR003782">
    <property type="entry name" value="SCO1/SenC"/>
</dbReference>
<feature type="binding site" evidence="3">
    <location>
        <position position="212"/>
    </location>
    <ligand>
        <name>Cu cation</name>
        <dbReference type="ChEBI" id="CHEBI:23378"/>
    </ligand>
</feature>
<feature type="disulfide bond" description="Redox-active" evidence="4">
    <location>
        <begin position="122"/>
        <end position="126"/>
    </location>
</feature>
<dbReference type="InterPro" id="IPR013766">
    <property type="entry name" value="Thioredoxin_domain"/>
</dbReference>
<proteinExistence type="inferred from homology"/>
<name>A0A7C1FNU9_9CHLR</name>
<gene>
    <name evidence="7" type="ORF">ENQ20_18815</name>
</gene>
<evidence type="ECO:0000256" key="2">
    <source>
        <dbReference type="ARBA" id="ARBA00023008"/>
    </source>
</evidence>
<accession>A0A7C1FNU9</accession>
<evidence type="ECO:0000256" key="3">
    <source>
        <dbReference type="PIRSR" id="PIRSR603782-1"/>
    </source>
</evidence>
<evidence type="ECO:0000256" key="4">
    <source>
        <dbReference type="PIRSR" id="PIRSR603782-2"/>
    </source>
</evidence>
<dbReference type="Gene3D" id="3.40.30.10">
    <property type="entry name" value="Glutaredoxin"/>
    <property type="match status" value="1"/>
</dbReference>
<dbReference type="PANTHER" id="PTHR12151:SF25">
    <property type="entry name" value="LINALOOL DEHYDRATASE_ISOMERASE DOMAIN-CONTAINING PROTEIN"/>
    <property type="match status" value="1"/>
</dbReference>
<dbReference type="PROSITE" id="PS51352">
    <property type="entry name" value="THIOREDOXIN_2"/>
    <property type="match status" value="1"/>
</dbReference>
<feature type="transmembrane region" description="Helical" evidence="5">
    <location>
        <begin position="45"/>
        <end position="69"/>
    </location>
</feature>
<dbReference type="PANTHER" id="PTHR12151">
    <property type="entry name" value="ELECTRON TRANSPORT PROTIN SCO1/SENC FAMILY MEMBER"/>
    <property type="match status" value="1"/>
</dbReference>
<dbReference type="CDD" id="cd02968">
    <property type="entry name" value="SCO"/>
    <property type="match status" value="1"/>
</dbReference>
<evidence type="ECO:0000256" key="1">
    <source>
        <dbReference type="ARBA" id="ARBA00010996"/>
    </source>
</evidence>
<dbReference type="EMBL" id="DSMG01000194">
    <property type="protein sequence ID" value="HDX33513.1"/>
    <property type="molecule type" value="Genomic_DNA"/>
</dbReference>
<comment type="similarity">
    <text evidence="1">Belongs to the SCO1/2 family.</text>
</comment>
<dbReference type="GO" id="GO:0046872">
    <property type="term" value="F:metal ion binding"/>
    <property type="evidence" value="ECO:0007669"/>
    <property type="project" value="UniProtKB-KW"/>
</dbReference>
<evidence type="ECO:0000259" key="6">
    <source>
        <dbReference type="PROSITE" id="PS51352"/>
    </source>
</evidence>
<keyword evidence="5" id="KW-0812">Transmembrane</keyword>
<feature type="binding site" evidence="3">
    <location>
        <position position="126"/>
    </location>
    <ligand>
        <name>Cu cation</name>
        <dbReference type="ChEBI" id="CHEBI:23378"/>
    </ligand>
</feature>
<keyword evidence="3" id="KW-0479">Metal-binding</keyword>
<evidence type="ECO:0000313" key="7">
    <source>
        <dbReference type="EMBL" id="HDX33513.1"/>
    </source>
</evidence>
<reference evidence="7" key="1">
    <citation type="journal article" date="2020" name="mSystems">
        <title>Genome- and Community-Level Interaction Insights into Carbon Utilization and Element Cycling Functions of Hydrothermarchaeota in Hydrothermal Sediment.</title>
        <authorList>
            <person name="Zhou Z."/>
            <person name="Liu Y."/>
            <person name="Xu W."/>
            <person name="Pan J."/>
            <person name="Luo Z.H."/>
            <person name="Li M."/>
        </authorList>
    </citation>
    <scope>NUCLEOTIDE SEQUENCE [LARGE SCALE GENOMIC DNA]</scope>
    <source>
        <strain evidence="7">SpSt-289</strain>
    </source>
</reference>
<sequence length="247" mass="27650">MLDETQKSISKRSISREAGRAFILQTNAQSELTPQIKHNTHHRNLIRASLVVPVVVLVVALFVGGWTLWNQFGPRPAPQFGVPVNASKAITDFRLDSTLDHPVALSDFADRYLVVYFGYTTCPDVCPTTLADLGKAEKLLGREAQRIQMLFITVDPERDTIERMRDYLAFFGPNFIGLRGSLEETEAIASQFGVVYQKQFHSASATDYLMDHSAAIIVLDPQRRPLVLFPYGVSAEQLASDLKRVVR</sequence>
<dbReference type="AlphaFoldDB" id="A0A7C1FNU9"/>
<dbReference type="Pfam" id="PF02630">
    <property type="entry name" value="SCO1-SenC"/>
    <property type="match status" value="1"/>
</dbReference>
<keyword evidence="5" id="KW-0472">Membrane</keyword>
<evidence type="ECO:0000256" key="5">
    <source>
        <dbReference type="SAM" id="Phobius"/>
    </source>
</evidence>
<feature type="domain" description="Thioredoxin" evidence="6">
    <location>
        <begin position="71"/>
        <end position="247"/>
    </location>
</feature>
<keyword evidence="4" id="KW-1015">Disulfide bond</keyword>
<organism evidence="7">
    <name type="scientific">Caldilinea aerophila</name>
    <dbReference type="NCBI Taxonomy" id="133453"/>
    <lineage>
        <taxon>Bacteria</taxon>
        <taxon>Bacillati</taxon>
        <taxon>Chloroflexota</taxon>
        <taxon>Caldilineae</taxon>
        <taxon>Caldilineales</taxon>
        <taxon>Caldilineaceae</taxon>
        <taxon>Caldilinea</taxon>
    </lineage>
</organism>
<comment type="caution">
    <text evidence="7">The sequence shown here is derived from an EMBL/GenBank/DDBJ whole genome shotgun (WGS) entry which is preliminary data.</text>
</comment>
<keyword evidence="5" id="KW-1133">Transmembrane helix</keyword>
<keyword evidence="2 3" id="KW-0186">Copper</keyword>